<evidence type="ECO:0000313" key="6">
    <source>
        <dbReference type="EMBL" id="MBF4164012.1"/>
    </source>
</evidence>
<evidence type="ECO:0000259" key="3">
    <source>
        <dbReference type="Pfam" id="PF06848"/>
    </source>
</evidence>
<dbReference type="Pfam" id="PF25023">
    <property type="entry name" value="TEN_YD-shell"/>
    <property type="match status" value="1"/>
</dbReference>
<name>A0A930V532_9ACTN</name>
<dbReference type="Pfam" id="PF06848">
    <property type="entry name" value="Disaggr_repeat"/>
    <property type="match status" value="1"/>
</dbReference>
<dbReference type="Gene3D" id="2.180.10.10">
    <property type="entry name" value="RHS repeat-associated core"/>
    <property type="match status" value="2"/>
</dbReference>
<dbReference type="PANTHER" id="PTHR32305">
    <property type="match status" value="1"/>
</dbReference>
<feature type="non-terminal residue" evidence="6">
    <location>
        <position position="1"/>
    </location>
</feature>
<evidence type="ECO:0000259" key="5">
    <source>
        <dbReference type="Pfam" id="PF25023"/>
    </source>
</evidence>
<feature type="domain" description="Teneurin-like YD-shell" evidence="5">
    <location>
        <begin position="1217"/>
        <end position="1545"/>
    </location>
</feature>
<organism evidence="6 7">
    <name type="scientific">Nocardioides acrostichi</name>
    <dbReference type="NCBI Taxonomy" id="2784339"/>
    <lineage>
        <taxon>Bacteria</taxon>
        <taxon>Bacillati</taxon>
        <taxon>Actinomycetota</taxon>
        <taxon>Actinomycetes</taxon>
        <taxon>Propionibacteriales</taxon>
        <taxon>Nocardioidaceae</taxon>
        <taxon>Nocardioides</taxon>
    </lineage>
</organism>
<evidence type="ECO:0000259" key="4">
    <source>
        <dbReference type="Pfam" id="PF20148"/>
    </source>
</evidence>
<feature type="region of interest" description="Disordered" evidence="2">
    <location>
        <begin position="1464"/>
        <end position="1485"/>
    </location>
</feature>
<dbReference type="InterPro" id="IPR022385">
    <property type="entry name" value="Rhs_assc_core"/>
</dbReference>
<evidence type="ECO:0000256" key="2">
    <source>
        <dbReference type="SAM" id="MobiDB-lite"/>
    </source>
</evidence>
<feature type="compositionally biased region" description="Low complexity" evidence="2">
    <location>
        <begin position="796"/>
        <end position="805"/>
    </location>
</feature>
<proteinExistence type="predicted"/>
<dbReference type="InterPro" id="IPR010671">
    <property type="entry name" value="Disaggr-rel_dom"/>
</dbReference>
<dbReference type="NCBIfam" id="NF033679">
    <property type="entry name" value="DNRLRE_dom"/>
    <property type="match status" value="1"/>
</dbReference>
<feature type="domain" description="DUF6531" evidence="4">
    <location>
        <begin position="344"/>
        <end position="402"/>
    </location>
</feature>
<feature type="region of interest" description="Disordered" evidence="2">
    <location>
        <begin position="631"/>
        <end position="722"/>
    </location>
</feature>
<reference evidence="6" key="1">
    <citation type="submission" date="2020-11" db="EMBL/GenBank/DDBJ databases">
        <title>Nocardioides sp. CBS4Y-1, whole genome shotgun sequence.</title>
        <authorList>
            <person name="Tuo L."/>
        </authorList>
    </citation>
    <scope>NUCLEOTIDE SEQUENCE</scope>
    <source>
        <strain evidence="6">CBS4Y-1</strain>
    </source>
</reference>
<protein>
    <submittedName>
        <fullName evidence="6">DNRLRE domain-containing protein</fullName>
    </submittedName>
</protein>
<dbReference type="Pfam" id="PF20148">
    <property type="entry name" value="DUF6531"/>
    <property type="match status" value="1"/>
</dbReference>
<dbReference type="EMBL" id="JADIVZ010000019">
    <property type="protein sequence ID" value="MBF4164012.1"/>
    <property type="molecule type" value="Genomic_DNA"/>
</dbReference>
<dbReference type="PANTHER" id="PTHR32305:SF15">
    <property type="entry name" value="PROTEIN RHSA-RELATED"/>
    <property type="match status" value="1"/>
</dbReference>
<dbReference type="Pfam" id="PF05593">
    <property type="entry name" value="RHS_repeat"/>
    <property type="match status" value="2"/>
</dbReference>
<keyword evidence="7" id="KW-1185">Reference proteome</keyword>
<sequence length="1651" mass="173238">DTADGAAGGQGLSYSYDVAASAGVVPSVDAAGDVVFTDTTDATAGPNGDGVVFTIPRAFMVDSAVPEPAYTDAVDYAIDPATDSAGGSGTGWVLTMTPDTAWLGDAARVYPVSIDPTTTLGSISTVRDCWLQAGSPTTSRCGDNSRYLRVGRDSSNSRHRDLLDFDLSAIPGTATITGASVNLTVDETQTRNGNNSNYKLLPAGKTWTDQATWATSGSNGSWTGGDPDTTSGLSSGPVKLPEAYGGYCTSGTCLVNPNVSFDAKDLVTAWFHGARANTGLVLLQSGENTNNQISFYSASSQNASGKRPQLSVTYDEGVLDASQAGDRSFFTYVERDLSDKITAKVNVGNGNLFVSAQDATMPGIAGWDMDLTRYYNSANESWGGAKMGAGWSTPFGGSMRLEFPRGQTSGLAQKVDFYGPTGERTRFDTYTARTGQNATGAPQLDQSGTHNNATGTATGTYLRPHPGINADLFYYDNTTTGIWADDVYKLKWFDESFFLFDADGRLMRTEDANGNKLTFSYASTGVNSGDLDHVTDTRGRTAQLHYNASGLVDWIEFRKPDGTMLLRWAYEYTNTAPAYLSASYLAAVNANAIGSTAAMTSTTGNGQDVTGNVGARTTYTYGGNRKLASITNARENTSGGSSASSNGSGKGQVMSFDYDGDGHVTTWTRPNTNPNSTASGDQPGPSKVTFFYHAGHGTDVTSSSAQPQDACKPSDWAASQDSPAAARTILTGERDDTNNASTIPGQSNQGTIKTKYCVDELGRVLRTTDAKDHTRSSTWTANSNVQTADMTGTGTGQQQYQYNYNDSSTDAGGDGNPDTADSATSPEGGRATAQHEDEGHPYSTTKTGQNSANSSNNSKTGDTTQWNYAYDDWNNLIQAESSQTSTDRDVRYRYCWTTQGQIARIDPIVATGSVTTNSGMSTKAPNSSDRKSSRGDSNNSASCLAATGVGTDNDTVFSYNANGDLTSVDKPAGGDESYIYDAMSRLATVTDARGVTTTYKYDALDHVVSAAHSKSGQTTQTVAWAYDLAGNQTRLSSLNDTTSGGANTFTYDRLNQLASESGQAVVGKIEYTYDPAGNLSRQKVSGQVITGVSDASTTSYTYDKVNLLATLSDPRGRGYTFNYDAKDKLTKTTYPRLDSGGGDVVAKANYDNDGNPTCMWSYLTATSGANGPSTSNGCPGASADGLYTYRGYNYVAGNGNHTSNIQKMTELGGAVSSYSYDNIDRLTAATTKNSSSLSATTIRDFAYDYDRHSNLTKTKATGTTPGMDTRTLWSAFNAGDEICASQHLAATANNPNLSCSTSAGSGTNGVAKYNHDQAGNLTTATGGGDLAGLDLAYNLPGQTTSITAPGSTTAQAQAYDGVMQDRRTTSGPTQMAYGFSGLTNQSTNATAPGGAHGEIFVRTPGGDLLAMIDTSSGQARYYMLDHQKSVIATVADRSTPTPSIGGEVTRYLYEPYGTTIRTWNDTTPGDGNNGSENGSLTAPSADNNPYGYASGYTDRQTGLVKFGTRFYVPGLGTWTQQDPKSGAISAPLTLNSFDYATRNPVNKTDRNGRYSVGVSIEGCYYVCVSVGYSEDSEGNRAITGGLGAGSPGVSAGVTASTSDLETGISPSVGCSAGPATISTSGSDVSGSFGTSYSTPMCSASIEGAYVL</sequence>
<feature type="compositionally biased region" description="Polar residues" evidence="2">
    <location>
        <begin position="665"/>
        <end position="680"/>
    </location>
</feature>
<feature type="domain" description="Disaggregatase-related" evidence="3">
    <location>
        <begin position="143"/>
        <end position="312"/>
    </location>
</feature>
<accession>A0A930V532</accession>
<keyword evidence="1" id="KW-0677">Repeat</keyword>
<feature type="compositionally biased region" description="Low complexity" evidence="2">
    <location>
        <begin position="638"/>
        <end position="647"/>
    </location>
</feature>
<feature type="compositionally biased region" description="Polar residues" evidence="2">
    <location>
        <begin position="212"/>
        <end position="221"/>
    </location>
</feature>
<feature type="compositionally biased region" description="Polar residues" evidence="2">
    <location>
        <begin position="842"/>
        <end position="863"/>
    </location>
</feature>
<dbReference type="NCBIfam" id="TIGR01643">
    <property type="entry name" value="YD_repeat_2x"/>
    <property type="match status" value="1"/>
</dbReference>
<feature type="region of interest" description="Disordered" evidence="2">
    <location>
        <begin position="212"/>
        <end position="235"/>
    </location>
</feature>
<dbReference type="InterPro" id="IPR031325">
    <property type="entry name" value="RHS_repeat"/>
</dbReference>
<gene>
    <name evidence="6" type="ORF">ISG29_20295</name>
</gene>
<dbReference type="InterPro" id="IPR006530">
    <property type="entry name" value="YD"/>
</dbReference>
<dbReference type="Proteomes" id="UP000656804">
    <property type="component" value="Unassembled WGS sequence"/>
</dbReference>
<feature type="region of interest" description="Disordered" evidence="2">
    <location>
        <begin position="768"/>
        <end position="863"/>
    </location>
</feature>
<comment type="caution">
    <text evidence="6">The sequence shown here is derived from an EMBL/GenBank/DDBJ whole genome shotgun (WGS) entry which is preliminary data.</text>
</comment>
<feature type="region of interest" description="Disordered" evidence="2">
    <location>
        <begin position="913"/>
        <end position="940"/>
    </location>
</feature>
<feature type="compositionally biased region" description="Polar residues" evidence="2">
    <location>
        <begin position="913"/>
        <end position="927"/>
    </location>
</feature>
<dbReference type="NCBIfam" id="TIGR03696">
    <property type="entry name" value="Rhs_assc_core"/>
    <property type="match status" value="1"/>
</dbReference>
<dbReference type="InterPro" id="IPR050708">
    <property type="entry name" value="T6SS_VgrG/RHS"/>
</dbReference>
<evidence type="ECO:0000313" key="7">
    <source>
        <dbReference type="Proteomes" id="UP000656804"/>
    </source>
</evidence>
<feature type="compositionally biased region" description="Polar residues" evidence="2">
    <location>
        <begin position="776"/>
        <end position="790"/>
    </location>
</feature>
<evidence type="ECO:0000256" key="1">
    <source>
        <dbReference type="ARBA" id="ARBA00022737"/>
    </source>
</evidence>
<dbReference type="InterPro" id="IPR045351">
    <property type="entry name" value="DUF6531"/>
</dbReference>
<dbReference type="InterPro" id="IPR056823">
    <property type="entry name" value="TEN-like_YD-shell"/>
</dbReference>